<reference evidence="4" key="1">
    <citation type="submission" date="2021-12" db="EMBL/GenBank/DDBJ databases">
        <title>Convergent genome expansion in fungi linked to evolution of root-endophyte symbiosis.</title>
        <authorList>
            <consortium name="DOE Joint Genome Institute"/>
            <person name="Ke Y.-H."/>
            <person name="Bonito G."/>
            <person name="Liao H.-L."/>
            <person name="Looney B."/>
            <person name="Rojas-Flechas A."/>
            <person name="Nash J."/>
            <person name="Hameed K."/>
            <person name="Schadt C."/>
            <person name="Martin F."/>
            <person name="Crous P.W."/>
            <person name="Miettinen O."/>
            <person name="Magnuson J.K."/>
            <person name="Labbe J."/>
            <person name="Jacobson D."/>
            <person name="Doktycz M.J."/>
            <person name="Veneault-Fourrey C."/>
            <person name="Kuo A."/>
            <person name="Mondo S."/>
            <person name="Calhoun S."/>
            <person name="Riley R."/>
            <person name="Ohm R."/>
            <person name="LaButti K."/>
            <person name="Andreopoulos B."/>
            <person name="Pangilinan J."/>
            <person name="Nolan M."/>
            <person name="Tritt A."/>
            <person name="Clum A."/>
            <person name="Lipzen A."/>
            <person name="Daum C."/>
            <person name="Barry K."/>
            <person name="Grigoriev I.V."/>
            <person name="Vilgalys R."/>
        </authorList>
    </citation>
    <scope>NUCLEOTIDE SEQUENCE</scope>
    <source>
        <strain evidence="4">PMI_201</strain>
    </source>
</reference>
<gene>
    <name evidence="4" type="ORF">BGW36DRAFT_305975</name>
</gene>
<keyword evidence="1" id="KW-0732">Signal</keyword>
<proteinExistence type="predicted"/>
<sequence length="391" mass="41654">MKSTYTLLPSLGSLLSLVTGPALALELKPISAPQAGLDARSVDYSSLNLQSAETFLWGGSNDNRAAIANFTVLMPGQKENIINIERFKGLVTSMECSENSTALKLKDNEAFTRLMSAWDWTNEDPDHTFVMVAGSGDCISQDSRQPFVTTAVSFDKTTNTATLTGHKSDWKSVAHSYHLHIGGLPKSDLAKRDYTGNYALNFTHDINMGSWTIPVDDGLQVTFNCASCKTTGEFDFTFDISTTFGIPDGASVTLNPNDVSAVIDPTISLAGELSGKKSYTDKFLTIPIDGISVADIVDLGPAIAFSGSLNIGPLKGTASVQPSVTLALNNDADFEIDLLSPSNCKADNWSPNVTAEEPTLSAMISGGVSLGLLADVEFDISVLGRLNTMIS</sequence>
<dbReference type="EMBL" id="JAJTJA010000013">
    <property type="protein sequence ID" value="KAH8690703.1"/>
    <property type="molecule type" value="Genomic_DNA"/>
</dbReference>
<dbReference type="Pfam" id="PF22974">
    <property type="entry name" value="DUF7029"/>
    <property type="match status" value="1"/>
</dbReference>
<evidence type="ECO:0000259" key="3">
    <source>
        <dbReference type="Pfam" id="PF23865"/>
    </source>
</evidence>
<feature type="signal peptide" evidence="1">
    <location>
        <begin position="1"/>
        <end position="24"/>
    </location>
</feature>
<evidence type="ECO:0000313" key="4">
    <source>
        <dbReference type="EMBL" id="KAH8690703.1"/>
    </source>
</evidence>
<feature type="chain" id="PRO_5042227867" evidence="1">
    <location>
        <begin position="25"/>
        <end position="391"/>
    </location>
</feature>
<dbReference type="Pfam" id="PF23865">
    <property type="entry name" value="DUF7223"/>
    <property type="match status" value="1"/>
</dbReference>
<evidence type="ECO:0000256" key="1">
    <source>
        <dbReference type="SAM" id="SignalP"/>
    </source>
</evidence>
<name>A0AAD4KKT2_9EURO</name>
<organism evidence="4 5">
    <name type="scientific">Talaromyces proteolyticus</name>
    <dbReference type="NCBI Taxonomy" id="1131652"/>
    <lineage>
        <taxon>Eukaryota</taxon>
        <taxon>Fungi</taxon>
        <taxon>Dikarya</taxon>
        <taxon>Ascomycota</taxon>
        <taxon>Pezizomycotina</taxon>
        <taxon>Eurotiomycetes</taxon>
        <taxon>Eurotiomycetidae</taxon>
        <taxon>Eurotiales</taxon>
        <taxon>Trichocomaceae</taxon>
        <taxon>Talaromyces</taxon>
        <taxon>Talaromyces sect. Bacilispori</taxon>
    </lineage>
</organism>
<feature type="domain" description="DUF7029" evidence="2">
    <location>
        <begin position="75"/>
        <end position="178"/>
    </location>
</feature>
<dbReference type="RefSeq" id="XP_046066899.1">
    <property type="nucleotide sequence ID" value="XM_046212113.1"/>
</dbReference>
<dbReference type="GeneID" id="70242400"/>
<evidence type="ECO:0000313" key="5">
    <source>
        <dbReference type="Proteomes" id="UP001201262"/>
    </source>
</evidence>
<comment type="caution">
    <text evidence="4">The sequence shown here is derived from an EMBL/GenBank/DDBJ whole genome shotgun (WGS) entry which is preliminary data.</text>
</comment>
<accession>A0AAD4KKT2</accession>
<dbReference type="InterPro" id="IPR055647">
    <property type="entry name" value="DUF7223"/>
</dbReference>
<protein>
    <submittedName>
        <fullName evidence="4">Uncharacterized protein</fullName>
    </submittedName>
</protein>
<dbReference type="Proteomes" id="UP001201262">
    <property type="component" value="Unassembled WGS sequence"/>
</dbReference>
<evidence type="ECO:0000259" key="2">
    <source>
        <dbReference type="Pfam" id="PF22974"/>
    </source>
</evidence>
<keyword evidence="5" id="KW-1185">Reference proteome</keyword>
<dbReference type="InterPro" id="IPR054293">
    <property type="entry name" value="DUF7029"/>
</dbReference>
<dbReference type="AlphaFoldDB" id="A0AAD4KKT2"/>
<feature type="domain" description="DUF7223" evidence="3">
    <location>
        <begin position="202"/>
        <end position="385"/>
    </location>
</feature>